<dbReference type="EMBL" id="VTXP01000008">
    <property type="protein sequence ID" value="NOJ24329.1"/>
    <property type="molecule type" value="Genomic_DNA"/>
</dbReference>
<evidence type="ECO:0000256" key="5">
    <source>
        <dbReference type="ARBA" id="ARBA00022989"/>
    </source>
</evidence>
<comment type="caution">
    <text evidence="9">The sequence shown here is derived from an EMBL/GenBank/DDBJ whole genome shotgun (WGS) entry which is preliminary data.</text>
</comment>
<evidence type="ECO:0000259" key="8">
    <source>
        <dbReference type="PROSITE" id="PS50850"/>
    </source>
</evidence>
<feature type="transmembrane region" description="Helical" evidence="7">
    <location>
        <begin position="20"/>
        <end position="37"/>
    </location>
</feature>
<evidence type="ECO:0000313" key="9">
    <source>
        <dbReference type="EMBL" id="NOJ24329.1"/>
    </source>
</evidence>
<dbReference type="InterPro" id="IPR020846">
    <property type="entry name" value="MFS_dom"/>
</dbReference>
<accession>A0AAP6ZUB0</accession>
<dbReference type="PANTHER" id="PTHR23517">
    <property type="entry name" value="RESISTANCE PROTEIN MDTM, PUTATIVE-RELATED-RELATED"/>
    <property type="match status" value="1"/>
</dbReference>
<dbReference type="InterPro" id="IPR011701">
    <property type="entry name" value="MFS"/>
</dbReference>
<name>A0AAP6ZUB0_9VIBR</name>
<dbReference type="GO" id="GO:0005886">
    <property type="term" value="C:plasma membrane"/>
    <property type="evidence" value="ECO:0007669"/>
    <property type="project" value="UniProtKB-SubCell"/>
</dbReference>
<reference evidence="9 10" key="1">
    <citation type="submission" date="2019-09" db="EMBL/GenBank/DDBJ databases">
        <title>Draft genome sequencing and comparative genomics of hatchery-associated Vibrios.</title>
        <authorList>
            <person name="Kehlet-Delgado H."/>
            <person name="Mueller R.S."/>
        </authorList>
    </citation>
    <scope>NUCLEOTIDE SEQUENCE [LARGE SCALE GENOMIC DNA]</scope>
    <source>
        <strain evidence="9 10">09-121-3</strain>
    </source>
</reference>
<evidence type="ECO:0000256" key="2">
    <source>
        <dbReference type="ARBA" id="ARBA00022448"/>
    </source>
</evidence>
<keyword evidence="6 7" id="KW-0472">Membrane</keyword>
<dbReference type="AlphaFoldDB" id="A0AAP6ZUB0"/>
<feature type="transmembrane region" description="Helical" evidence="7">
    <location>
        <begin position="262"/>
        <end position="281"/>
    </location>
</feature>
<dbReference type="PROSITE" id="PS50850">
    <property type="entry name" value="MFS"/>
    <property type="match status" value="1"/>
</dbReference>
<dbReference type="InterPro" id="IPR050171">
    <property type="entry name" value="MFS_Transporters"/>
</dbReference>
<feature type="domain" description="Major facilitator superfamily (MFS) profile" evidence="8">
    <location>
        <begin position="20"/>
        <end position="402"/>
    </location>
</feature>
<keyword evidence="4 7" id="KW-0812">Transmembrane</keyword>
<dbReference type="GO" id="GO:0022857">
    <property type="term" value="F:transmembrane transporter activity"/>
    <property type="evidence" value="ECO:0007669"/>
    <property type="project" value="InterPro"/>
</dbReference>
<feature type="transmembrane region" description="Helical" evidence="7">
    <location>
        <begin position="151"/>
        <end position="170"/>
    </location>
</feature>
<dbReference type="Proteomes" id="UP000576645">
    <property type="component" value="Unassembled WGS sequence"/>
</dbReference>
<organism evidence="9 10">
    <name type="scientific">Vibrio coralliilyticus</name>
    <dbReference type="NCBI Taxonomy" id="190893"/>
    <lineage>
        <taxon>Bacteria</taxon>
        <taxon>Pseudomonadati</taxon>
        <taxon>Pseudomonadota</taxon>
        <taxon>Gammaproteobacteria</taxon>
        <taxon>Vibrionales</taxon>
        <taxon>Vibrionaceae</taxon>
        <taxon>Vibrio</taxon>
    </lineage>
</organism>
<feature type="transmembrane region" description="Helical" evidence="7">
    <location>
        <begin position="225"/>
        <end position="242"/>
    </location>
</feature>
<gene>
    <name evidence="9" type="ORF">F0238_16475</name>
</gene>
<evidence type="ECO:0000256" key="6">
    <source>
        <dbReference type="ARBA" id="ARBA00023136"/>
    </source>
</evidence>
<protein>
    <submittedName>
        <fullName evidence="9">MFS transporter</fullName>
    </submittedName>
</protein>
<dbReference type="SUPFAM" id="SSF103473">
    <property type="entry name" value="MFS general substrate transporter"/>
    <property type="match status" value="1"/>
</dbReference>
<dbReference type="InterPro" id="IPR036259">
    <property type="entry name" value="MFS_trans_sf"/>
</dbReference>
<feature type="transmembrane region" description="Helical" evidence="7">
    <location>
        <begin position="176"/>
        <end position="195"/>
    </location>
</feature>
<comment type="subcellular location">
    <subcellularLocation>
        <location evidence="1">Cell membrane</location>
        <topology evidence="1">Multi-pass membrane protein</topology>
    </subcellularLocation>
</comment>
<evidence type="ECO:0000256" key="7">
    <source>
        <dbReference type="SAM" id="Phobius"/>
    </source>
</evidence>
<dbReference type="Pfam" id="PF07690">
    <property type="entry name" value="MFS_1"/>
    <property type="match status" value="1"/>
</dbReference>
<feature type="transmembrane region" description="Helical" evidence="7">
    <location>
        <begin position="57"/>
        <end position="74"/>
    </location>
</feature>
<evidence type="ECO:0000256" key="3">
    <source>
        <dbReference type="ARBA" id="ARBA00022475"/>
    </source>
</evidence>
<feature type="transmembrane region" description="Helical" evidence="7">
    <location>
        <begin position="350"/>
        <end position="374"/>
    </location>
</feature>
<dbReference type="CDD" id="cd17329">
    <property type="entry name" value="MFS_MdtH_MDR_like"/>
    <property type="match status" value="1"/>
</dbReference>
<evidence type="ECO:0000256" key="1">
    <source>
        <dbReference type="ARBA" id="ARBA00004651"/>
    </source>
</evidence>
<keyword evidence="2" id="KW-0813">Transport</keyword>
<feature type="transmembrane region" description="Helical" evidence="7">
    <location>
        <begin position="316"/>
        <end position="338"/>
    </location>
</feature>
<feature type="transmembrane region" description="Helical" evidence="7">
    <location>
        <begin position="380"/>
        <end position="400"/>
    </location>
</feature>
<proteinExistence type="predicted"/>
<feature type="transmembrane region" description="Helical" evidence="7">
    <location>
        <begin position="293"/>
        <end position="310"/>
    </location>
</feature>
<evidence type="ECO:0000256" key="4">
    <source>
        <dbReference type="ARBA" id="ARBA00022692"/>
    </source>
</evidence>
<dbReference type="PANTHER" id="PTHR23517:SF2">
    <property type="entry name" value="MULTIDRUG RESISTANCE PROTEIN MDTH"/>
    <property type="match status" value="1"/>
</dbReference>
<sequence>MPSPNSSLFQSSHLKHIPFIVWSVLIGTLIVRISYYMAWPFLVVTLYRDYGASATEVGSMLAMSALVGVLAGFYTGHWSDIIGRQRIIITGCLVSSLAYFGLSESEQLLHFYLLIVACGLMRPMIEEPSKALISDRIDAPLPRELAMNLRYFAINVGGAVGPLLGVTLAVSHPEALFQITSVTYLSYALALLIAFRYSGDQPSHRLAVHPGLFAVLQTAKRDGRFMKLLLANLLMMFVYAHYSSTLPQVIARSASTDKEMIIAGMVLINTLTVIIFQFPLLKWLQRYSLTLRAKLGVFLMGLSQLVFAASSIDTVYIWFGGCFLLSLGEVIAFPTINVQIDRLAPEHLRGAYFGLASLHTLGFVFAPLVGGLILDVTDAMWLFSLCMMLCMITLFVYSHYEKHLPNESMCASSQ</sequence>
<keyword evidence="5 7" id="KW-1133">Transmembrane helix</keyword>
<keyword evidence="3" id="KW-1003">Cell membrane</keyword>
<evidence type="ECO:0000313" key="10">
    <source>
        <dbReference type="Proteomes" id="UP000576645"/>
    </source>
</evidence>
<dbReference type="Gene3D" id="1.20.1250.20">
    <property type="entry name" value="MFS general substrate transporter like domains"/>
    <property type="match status" value="1"/>
</dbReference>